<dbReference type="PANTHER" id="PTHR22807">
    <property type="entry name" value="NOP2 YEAST -RELATED NOL1/NOP2/FMU SUN DOMAIN-CONTAINING"/>
    <property type="match status" value="1"/>
</dbReference>
<evidence type="ECO:0000313" key="7">
    <source>
        <dbReference type="EMBL" id="PWK60050.1"/>
    </source>
</evidence>
<dbReference type="InterPro" id="IPR006027">
    <property type="entry name" value="NusB_RsmB_TIM44"/>
</dbReference>
<organism evidence="7 8">
    <name type="scientific">Roseicyclus mahoneyensis</name>
    <dbReference type="NCBI Taxonomy" id="164332"/>
    <lineage>
        <taxon>Bacteria</taxon>
        <taxon>Pseudomonadati</taxon>
        <taxon>Pseudomonadota</taxon>
        <taxon>Alphaproteobacteria</taxon>
        <taxon>Rhodobacterales</taxon>
        <taxon>Roseobacteraceae</taxon>
        <taxon>Roseicyclus</taxon>
    </lineage>
</organism>
<dbReference type="RefSeq" id="WP_109668279.1">
    <property type="nucleotide sequence ID" value="NZ_QGGW01000005.1"/>
</dbReference>
<keyword evidence="2 5" id="KW-0808">Transferase</keyword>
<dbReference type="InterPro" id="IPR049560">
    <property type="entry name" value="MeTrfase_RsmB-F_NOP2_cat"/>
</dbReference>
<evidence type="ECO:0000259" key="6">
    <source>
        <dbReference type="PROSITE" id="PS51686"/>
    </source>
</evidence>
<dbReference type="AlphaFoldDB" id="A0A316GHL2"/>
<evidence type="ECO:0000313" key="8">
    <source>
        <dbReference type="Proteomes" id="UP000245708"/>
    </source>
</evidence>
<dbReference type="GO" id="GO:0006355">
    <property type="term" value="P:regulation of DNA-templated transcription"/>
    <property type="evidence" value="ECO:0007669"/>
    <property type="project" value="InterPro"/>
</dbReference>
<feature type="domain" description="SAM-dependent MTase RsmB/NOP-type" evidence="6">
    <location>
        <begin position="127"/>
        <end position="416"/>
    </location>
</feature>
<dbReference type="InterPro" id="IPR023267">
    <property type="entry name" value="RCMT"/>
</dbReference>
<dbReference type="GO" id="GO:0008173">
    <property type="term" value="F:RNA methyltransferase activity"/>
    <property type="evidence" value="ECO:0007669"/>
    <property type="project" value="InterPro"/>
</dbReference>
<dbReference type="GO" id="GO:0001510">
    <property type="term" value="P:RNA methylation"/>
    <property type="evidence" value="ECO:0007669"/>
    <property type="project" value="InterPro"/>
</dbReference>
<sequence>MGLEARQAAIRTLDAVLREKRMLAHVPADTRLVPADQARAGRLVSLVLRHLDPLDACIAPYLDRKPPLPALLLLRLAAAELLVAGEDAHGVVDSAVTMAKRNKGTVRMAGMINAVLRKVAVEGPERFADLPPQALPDWIGGPVRKRWGKDVLHAIEAAHMPLPPIDLTVKPGVTLDLPHATQLPTGSLRFSAGTQITALPGYEDGTFWVQDAAAALPVRLLGDVAGARVLDMCAAPGGKTMQLAALGAQVTALDLSQSRMDRVAQNLARTGLSADLIVEDAFDHAGGPYDAILLDAPCSATGTIRRHPDLPHVKDRTEVEPLTRLQMRMFDHALTLLKPGGRLVFCTCSLLPVEGEFQVTAALKRHEGLRVIPADAVALGGEASWQGPEGGLRLRPDFWADIGGIDGFYMAALTRM</sequence>
<feature type="binding site" evidence="5">
    <location>
        <position position="295"/>
    </location>
    <ligand>
        <name>S-adenosyl-L-methionine</name>
        <dbReference type="ChEBI" id="CHEBI:59789"/>
    </ligand>
</feature>
<evidence type="ECO:0000256" key="5">
    <source>
        <dbReference type="PROSITE-ProRule" id="PRU01023"/>
    </source>
</evidence>
<dbReference type="PROSITE" id="PS51686">
    <property type="entry name" value="SAM_MT_RSMB_NOP"/>
    <property type="match status" value="1"/>
</dbReference>
<feature type="binding site" evidence="5">
    <location>
        <begin position="233"/>
        <end position="239"/>
    </location>
    <ligand>
        <name>S-adenosyl-L-methionine</name>
        <dbReference type="ChEBI" id="CHEBI:59789"/>
    </ligand>
</feature>
<dbReference type="InterPro" id="IPR029063">
    <property type="entry name" value="SAM-dependent_MTases_sf"/>
</dbReference>
<keyword evidence="1 5" id="KW-0489">Methyltransferase</keyword>
<dbReference type="SUPFAM" id="SSF48013">
    <property type="entry name" value="NusB-like"/>
    <property type="match status" value="1"/>
</dbReference>
<dbReference type="InterPro" id="IPR035926">
    <property type="entry name" value="NusB-like_sf"/>
</dbReference>
<evidence type="ECO:0000256" key="2">
    <source>
        <dbReference type="ARBA" id="ARBA00022679"/>
    </source>
</evidence>
<dbReference type="InterPro" id="IPR001678">
    <property type="entry name" value="MeTrfase_RsmB-F_NOP2_dom"/>
</dbReference>
<evidence type="ECO:0000256" key="4">
    <source>
        <dbReference type="ARBA" id="ARBA00022884"/>
    </source>
</evidence>
<comment type="similarity">
    <text evidence="5">Belongs to the class I-like SAM-binding methyltransferase superfamily. RsmB/NOP family.</text>
</comment>
<dbReference type="OrthoDB" id="9810297at2"/>
<evidence type="ECO:0000256" key="3">
    <source>
        <dbReference type="ARBA" id="ARBA00022691"/>
    </source>
</evidence>
<proteinExistence type="inferred from homology"/>
<dbReference type="Pfam" id="PF01029">
    <property type="entry name" value="NusB"/>
    <property type="match status" value="1"/>
</dbReference>
<keyword evidence="4 5" id="KW-0694">RNA-binding</keyword>
<dbReference type="CDD" id="cd02440">
    <property type="entry name" value="AdoMet_MTases"/>
    <property type="match status" value="1"/>
</dbReference>
<dbReference type="PRINTS" id="PR02008">
    <property type="entry name" value="RCMTFAMILY"/>
</dbReference>
<evidence type="ECO:0000256" key="1">
    <source>
        <dbReference type="ARBA" id="ARBA00022603"/>
    </source>
</evidence>
<reference evidence="7 8" key="1">
    <citation type="submission" date="2018-05" db="EMBL/GenBank/DDBJ databases">
        <title>Genomic Encyclopedia of Type Strains, Phase IV (KMG-IV): sequencing the most valuable type-strain genomes for metagenomic binning, comparative biology and taxonomic classification.</title>
        <authorList>
            <person name="Goeker M."/>
        </authorList>
    </citation>
    <scope>NUCLEOTIDE SEQUENCE [LARGE SCALE GENOMIC DNA]</scope>
    <source>
        <strain evidence="7 8">DSM 16097</strain>
    </source>
</reference>
<comment type="caution">
    <text evidence="7">The sequence shown here is derived from an EMBL/GenBank/DDBJ whole genome shotgun (WGS) entry which is preliminary data.</text>
</comment>
<dbReference type="PANTHER" id="PTHR22807:SF61">
    <property type="entry name" value="NOL1_NOP2_SUN FAMILY PROTEIN _ ANTITERMINATION NUSB DOMAIN-CONTAINING PROTEIN"/>
    <property type="match status" value="1"/>
</dbReference>
<dbReference type="EMBL" id="QGGW01000005">
    <property type="protein sequence ID" value="PWK60050.1"/>
    <property type="molecule type" value="Genomic_DNA"/>
</dbReference>
<protein>
    <submittedName>
        <fullName evidence="7">16S rRNA (Cytosine967-C5)-methyltransferase</fullName>
    </submittedName>
</protein>
<dbReference type="SUPFAM" id="SSF53335">
    <property type="entry name" value="S-adenosyl-L-methionine-dependent methyltransferases"/>
    <property type="match status" value="1"/>
</dbReference>
<keyword evidence="3 5" id="KW-0949">S-adenosyl-L-methionine</keyword>
<name>A0A316GHL2_9RHOB</name>
<dbReference type="Pfam" id="PF01189">
    <property type="entry name" value="Methyltr_RsmB-F"/>
    <property type="match status" value="1"/>
</dbReference>
<feature type="active site" description="Nucleophile" evidence="5">
    <location>
        <position position="348"/>
    </location>
</feature>
<dbReference type="Gene3D" id="3.40.50.150">
    <property type="entry name" value="Vaccinia Virus protein VP39"/>
    <property type="match status" value="1"/>
</dbReference>
<accession>A0A316GHL2</accession>
<keyword evidence="8" id="KW-1185">Reference proteome</keyword>
<dbReference type="GO" id="GO:0003723">
    <property type="term" value="F:RNA binding"/>
    <property type="evidence" value="ECO:0007669"/>
    <property type="project" value="UniProtKB-UniRule"/>
</dbReference>
<gene>
    <name evidence="7" type="ORF">C7455_10533</name>
</gene>
<comment type="caution">
    <text evidence="5">Lacks conserved residue(s) required for the propagation of feature annotation.</text>
</comment>
<dbReference type="Gene3D" id="1.10.940.10">
    <property type="entry name" value="NusB-like"/>
    <property type="match status" value="1"/>
</dbReference>
<feature type="binding site" evidence="5">
    <location>
        <position position="254"/>
    </location>
    <ligand>
        <name>S-adenosyl-L-methionine</name>
        <dbReference type="ChEBI" id="CHEBI:59789"/>
    </ligand>
</feature>
<dbReference type="Proteomes" id="UP000245708">
    <property type="component" value="Unassembled WGS sequence"/>
</dbReference>